<proteinExistence type="predicted"/>
<comment type="caution">
    <text evidence="2">The sequence shown here is derived from an EMBL/GenBank/DDBJ whole genome shotgun (WGS) entry which is preliminary data.</text>
</comment>
<evidence type="ECO:0000313" key="3">
    <source>
        <dbReference type="Proteomes" id="UP001642540"/>
    </source>
</evidence>
<protein>
    <submittedName>
        <fullName evidence="2">Uncharacterized protein</fullName>
    </submittedName>
</protein>
<dbReference type="EMBL" id="CAXLJM020000040">
    <property type="protein sequence ID" value="CAL8108819.1"/>
    <property type="molecule type" value="Genomic_DNA"/>
</dbReference>
<organism evidence="2 3">
    <name type="scientific">Orchesella dallaii</name>
    <dbReference type="NCBI Taxonomy" id="48710"/>
    <lineage>
        <taxon>Eukaryota</taxon>
        <taxon>Metazoa</taxon>
        <taxon>Ecdysozoa</taxon>
        <taxon>Arthropoda</taxon>
        <taxon>Hexapoda</taxon>
        <taxon>Collembola</taxon>
        <taxon>Entomobryomorpha</taxon>
        <taxon>Entomobryoidea</taxon>
        <taxon>Orchesellidae</taxon>
        <taxon>Orchesellinae</taxon>
        <taxon>Orchesella</taxon>
    </lineage>
</organism>
<feature type="compositionally biased region" description="Gly residues" evidence="1">
    <location>
        <begin position="12"/>
        <end position="23"/>
    </location>
</feature>
<reference evidence="2 3" key="1">
    <citation type="submission" date="2024-08" db="EMBL/GenBank/DDBJ databases">
        <authorList>
            <person name="Cucini C."/>
            <person name="Frati F."/>
        </authorList>
    </citation>
    <scope>NUCLEOTIDE SEQUENCE [LARGE SCALE GENOMIC DNA]</scope>
</reference>
<accession>A0ABP1QU55</accession>
<evidence type="ECO:0000313" key="2">
    <source>
        <dbReference type="EMBL" id="CAL8108819.1"/>
    </source>
</evidence>
<feature type="compositionally biased region" description="Polar residues" evidence="1">
    <location>
        <begin position="69"/>
        <end position="96"/>
    </location>
</feature>
<keyword evidence="3" id="KW-1185">Reference proteome</keyword>
<name>A0ABP1QU55_9HEXA</name>
<sequence length="150" mass="15359">MDGARQSVSGASVGGGGVGGGGSDKSPRKSATAAPSAETVRRSKSQGSRRGERTLSKCYSMAIGAGQGSPEQLNSPPFHSSSTSNIPSTPLFSSMHHNTHAPVSPLPPTVSSSVHHIPSSKSNLLLLSRQYCSFGSNVTSNYNQPPLPGV</sequence>
<feature type="region of interest" description="Disordered" evidence="1">
    <location>
        <begin position="1"/>
        <end position="108"/>
    </location>
</feature>
<evidence type="ECO:0000256" key="1">
    <source>
        <dbReference type="SAM" id="MobiDB-lite"/>
    </source>
</evidence>
<dbReference type="Proteomes" id="UP001642540">
    <property type="component" value="Unassembled WGS sequence"/>
</dbReference>
<gene>
    <name evidence="2" type="ORF">ODALV1_LOCUS13099</name>
</gene>